<sequence length="163" mass="19202">MEDIELQVLAYVRVNPRVSMRHVSFEIFISHNAVHKILKKHKFHPYRPDLVQNLRQGDAEHESKFTNNGVINKQNNRYRYTQNPHWVIETNNQCIWGTNIWCGLIGSKLLGPYFYDGTLNGRRYLEFLMNKLPIMPDDIPLSTRNNLILQQDGSMPRHIMQLS</sequence>
<dbReference type="OrthoDB" id="6628920at2759"/>
<dbReference type="GO" id="GO:0003676">
    <property type="term" value="F:nucleic acid binding"/>
    <property type="evidence" value="ECO:0007669"/>
    <property type="project" value="InterPro"/>
</dbReference>
<dbReference type="Gene3D" id="3.30.420.10">
    <property type="entry name" value="Ribonuclease H-like superfamily/Ribonuclease H"/>
    <property type="match status" value="1"/>
</dbReference>
<proteinExistence type="predicted"/>
<dbReference type="AlphaFoldDB" id="A0A5E4NDL5"/>
<dbReference type="InterPro" id="IPR036397">
    <property type="entry name" value="RNaseH_sf"/>
</dbReference>
<keyword evidence="2" id="KW-1185">Reference proteome</keyword>
<accession>A0A5E4NDL5</accession>
<dbReference type="PANTHER" id="PTHR47326">
    <property type="entry name" value="TRANSPOSABLE ELEMENT TC3 TRANSPOSASE-LIKE PROTEIN"/>
    <property type="match status" value="1"/>
</dbReference>
<dbReference type="PANTHER" id="PTHR47326:SF1">
    <property type="entry name" value="HTH PSQ-TYPE DOMAIN-CONTAINING PROTEIN"/>
    <property type="match status" value="1"/>
</dbReference>
<evidence type="ECO:0000313" key="1">
    <source>
        <dbReference type="EMBL" id="VVC41874.1"/>
    </source>
</evidence>
<evidence type="ECO:0000313" key="2">
    <source>
        <dbReference type="Proteomes" id="UP000325440"/>
    </source>
</evidence>
<dbReference type="Proteomes" id="UP000325440">
    <property type="component" value="Unassembled WGS sequence"/>
</dbReference>
<protein>
    <submittedName>
        <fullName evidence="1">Uncharacterized protein</fullName>
    </submittedName>
</protein>
<reference evidence="1 2" key="1">
    <citation type="submission" date="2019-08" db="EMBL/GenBank/DDBJ databases">
        <authorList>
            <person name="Alioto T."/>
            <person name="Alioto T."/>
            <person name="Gomez Garrido J."/>
        </authorList>
    </citation>
    <scope>NUCLEOTIDE SEQUENCE [LARGE SCALE GENOMIC DNA]</scope>
</reference>
<gene>
    <name evidence="1" type="ORF">CINCED_3A018245</name>
</gene>
<organism evidence="1 2">
    <name type="scientific">Cinara cedri</name>
    <dbReference type="NCBI Taxonomy" id="506608"/>
    <lineage>
        <taxon>Eukaryota</taxon>
        <taxon>Metazoa</taxon>
        <taxon>Ecdysozoa</taxon>
        <taxon>Arthropoda</taxon>
        <taxon>Hexapoda</taxon>
        <taxon>Insecta</taxon>
        <taxon>Pterygota</taxon>
        <taxon>Neoptera</taxon>
        <taxon>Paraneoptera</taxon>
        <taxon>Hemiptera</taxon>
        <taxon>Sternorrhyncha</taxon>
        <taxon>Aphidomorpha</taxon>
        <taxon>Aphidoidea</taxon>
        <taxon>Aphididae</taxon>
        <taxon>Lachninae</taxon>
        <taxon>Cinara</taxon>
    </lineage>
</organism>
<name>A0A5E4NDL5_9HEMI</name>
<dbReference type="EMBL" id="CABPRJ010001929">
    <property type="protein sequence ID" value="VVC41874.1"/>
    <property type="molecule type" value="Genomic_DNA"/>
</dbReference>